<dbReference type="InterPro" id="IPR051203">
    <property type="entry name" value="Polysaccharide_Synthase-Rel"/>
</dbReference>
<evidence type="ECO:0000313" key="7">
    <source>
        <dbReference type="Proteomes" id="UP000324021"/>
    </source>
</evidence>
<feature type="domain" description="Polysaccharide biosynthesis protein CapD-like" evidence="3">
    <location>
        <begin position="63"/>
        <end position="344"/>
    </location>
</feature>
<dbReference type="PANTHER" id="PTHR43318">
    <property type="entry name" value="UDP-N-ACETYLGLUCOSAMINE 4,6-DEHYDRATASE"/>
    <property type="match status" value="1"/>
</dbReference>
<feature type="compositionally biased region" description="Polar residues" evidence="2">
    <location>
        <begin position="346"/>
        <end position="360"/>
    </location>
</feature>
<dbReference type="EMBL" id="FOIC01000025">
    <property type="protein sequence ID" value="SEU00415.1"/>
    <property type="molecule type" value="Genomic_DNA"/>
</dbReference>
<evidence type="ECO:0000256" key="2">
    <source>
        <dbReference type="SAM" id="MobiDB-lite"/>
    </source>
</evidence>
<feature type="region of interest" description="Disordered" evidence="2">
    <location>
        <begin position="346"/>
        <end position="375"/>
    </location>
</feature>
<dbReference type="PANTHER" id="PTHR43318:SF2">
    <property type="entry name" value="UDP-N-ACETYLGLUCOSAMINE 4,6-DEHYDRATASE (INVERTING)"/>
    <property type="match status" value="1"/>
</dbReference>
<dbReference type="SUPFAM" id="SSF51735">
    <property type="entry name" value="NAD(P)-binding Rossmann-fold domains"/>
    <property type="match status" value="1"/>
</dbReference>
<evidence type="ECO:0000259" key="3">
    <source>
        <dbReference type="Pfam" id="PF02719"/>
    </source>
</evidence>
<evidence type="ECO:0000313" key="4">
    <source>
        <dbReference type="EMBL" id="SDD23259.1"/>
    </source>
</evidence>
<dbReference type="EMBL" id="FMZP01000016">
    <property type="protein sequence ID" value="SDD23259.1"/>
    <property type="molecule type" value="Genomic_DNA"/>
</dbReference>
<dbReference type="Pfam" id="PF02719">
    <property type="entry name" value="Polysacc_synt_2"/>
    <property type="match status" value="1"/>
</dbReference>
<reference evidence="6 7" key="1">
    <citation type="submission" date="2016-10" db="EMBL/GenBank/DDBJ databases">
        <authorList>
            <person name="Varghese N."/>
            <person name="Submissions S."/>
        </authorList>
    </citation>
    <scope>NUCLEOTIDE SEQUENCE [LARGE SCALE GENOMIC DNA]</scope>
    <source>
        <strain evidence="4 7">CDM_1</strain>
        <strain evidence="6">CDM_6</strain>
    </source>
</reference>
<evidence type="ECO:0000256" key="1">
    <source>
        <dbReference type="ARBA" id="ARBA00007430"/>
    </source>
</evidence>
<dbReference type="InterPro" id="IPR036291">
    <property type="entry name" value="NAD(P)-bd_dom_sf"/>
</dbReference>
<dbReference type="Proteomes" id="UP000199320">
    <property type="component" value="Unassembled WGS sequence"/>
</dbReference>
<evidence type="ECO:0000313" key="6">
    <source>
        <dbReference type="Proteomes" id="UP000199320"/>
    </source>
</evidence>
<sequence>MTYTLFENMGREFTNKHIILGINVCVLNHTPIFVYKHTRFLCLVELTNTKASQSSCVITEQEILVTGAGSIGRSLIPRLLERNPERLRILDNDESRLARLQTQFDDDRLQFVVGDIRDESCLERAMQCIDAVIHTAAMKHVDVCQHDPYEAVKTNVIGLQNVVDTALDAGVERVVFTSSDKAVNPANAMGTTKLLGEQLISSRRIGSDRSELRLASVRFGNVINSSQSVIPIFADQIRSGGPVTLTDKRMTRFFLTYDDVFSLVMQSLDRARDGEVFVYKMPAIRIIDLANAMIETIAPEYGYDPSNIEIELIGPRIGETFHEEIMTEREINRAYETDSLYAIQPESASNDPADSLSDFTPATDIIRSSGDAEKLDKSEIVSLLRNTGPKARNDGKRFVEAQQA</sequence>
<evidence type="ECO:0000313" key="5">
    <source>
        <dbReference type="EMBL" id="SEU00415.1"/>
    </source>
</evidence>
<dbReference type="STRING" id="392421.SAMN04488694_12529"/>
<name>A0A1I0IT14_9EURY</name>
<reference evidence="5" key="2">
    <citation type="submission" date="2016-10" db="EMBL/GenBank/DDBJ databases">
        <authorList>
            <person name="de Groot N.N."/>
        </authorList>
    </citation>
    <scope>NUCLEOTIDE SEQUENCE [LARGE SCALE GENOMIC DNA]</scope>
    <source>
        <strain evidence="5">CDM_6</strain>
    </source>
</reference>
<dbReference type="InterPro" id="IPR003869">
    <property type="entry name" value="Polysac_CapD-like"/>
</dbReference>
<proteinExistence type="inferred from homology"/>
<accession>A0A1I0IT14</accession>
<dbReference type="Gene3D" id="3.40.50.720">
    <property type="entry name" value="NAD(P)-binding Rossmann-like Domain"/>
    <property type="match status" value="1"/>
</dbReference>
<gene>
    <name evidence="5" type="ORF">SAMN04488694_12529</name>
    <name evidence="4" type="ORF">SAMN05192552_10164</name>
</gene>
<organism evidence="5 6">
    <name type="scientific">Natrinema hispanicum</name>
    <dbReference type="NCBI Taxonomy" id="392421"/>
    <lineage>
        <taxon>Archaea</taxon>
        <taxon>Methanobacteriati</taxon>
        <taxon>Methanobacteriota</taxon>
        <taxon>Stenosarchaea group</taxon>
        <taxon>Halobacteria</taxon>
        <taxon>Halobacteriales</taxon>
        <taxon>Natrialbaceae</taxon>
        <taxon>Natrinema</taxon>
    </lineage>
</organism>
<comment type="similarity">
    <text evidence="1">Belongs to the polysaccharide synthase family.</text>
</comment>
<keyword evidence="6" id="KW-1185">Reference proteome</keyword>
<dbReference type="AlphaFoldDB" id="A0A1I0IT14"/>
<protein>
    <submittedName>
        <fullName evidence="5">Polysaccharide biosynthesis protein</fullName>
    </submittedName>
</protein>
<dbReference type="Proteomes" id="UP000324021">
    <property type="component" value="Unassembled WGS sequence"/>
</dbReference>